<dbReference type="InterPro" id="IPR050109">
    <property type="entry name" value="HTH-type_TetR-like_transc_reg"/>
</dbReference>
<accession>A0A1M5G8W0</accession>
<feature type="DNA-binding region" description="H-T-H motif" evidence="4">
    <location>
        <begin position="50"/>
        <end position="69"/>
    </location>
</feature>
<evidence type="ECO:0000313" key="7">
    <source>
        <dbReference type="EMBL" id="SHF99891.1"/>
    </source>
</evidence>
<evidence type="ECO:0000313" key="8">
    <source>
        <dbReference type="Proteomes" id="UP000184501"/>
    </source>
</evidence>
<dbReference type="Proteomes" id="UP000184501">
    <property type="component" value="Unassembled WGS sequence"/>
</dbReference>
<dbReference type="STRING" id="2017.SAMN05444320_1067"/>
<name>A0A1M5G8W0_STRHI</name>
<dbReference type="SUPFAM" id="SSF46689">
    <property type="entry name" value="Homeodomain-like"/>
    <property type="match status" value="1"/>
</dbReference>
<feature type="region of interest" description="Disordered" evidence="5">
    <location>
        <begin position="1"/>
        <end position="26"/>
    </location>
</feature>
<sequence length="226" mass="24797">MTDDATADCCAGAPREGGRRRGRQAEAELNDQRVLEAARDVFACEGADAPVSAVAKRAGVGMGSLYRRYGSKVELIQHLCQLSMEQAVLAAEEALASTEDPWAAFVEFVHRCVRARYGALSPVAGTIPVSEAMDRTYRRSRELLQELVQRTQAEGGLRPDVNTVDISRLIELFGRSFGSRCRNTADEQVQLRLLALALAGLRVTDGDPLPGPKPSLEDYENRWYLS</sequence>
<dbReference type="PANTHER" id="PTHR30055">
    <property type="entry name" value="HTH-TYPE TRANSCRIPTIONAL REGULATOR RUTR"/>
    <property type="match status" value="1"/>
</dbReference>
<dbReference type="Pfam" id="PF21597">
    <property type="entry name" value="TetR_C_43"/>
    <property type="match status" value="1"/>
</dbReference>
<evidence type="ECO:0000256" key="1">
    <source>
        <dbReference type="ARBA" id="ARBA00023015"/>
    </source>
</evidence>
<dbReference type="SUPFAM" id="SSF48498">
    <property type="entry name" value="Tetracyclin repressor-like, C-terminal domain"/>
    <property type="match status" value="1"/>
</dbReference>
<dbReference type="Pfam" id="PF00440">
    <property type="entry name" value="TetR_N"/>
    <property type="match status" value="1"/>
</dbReference>
<dbReference type="AlphaFoldDB" id="A0A1M5G8W0"/>
<evidence type="ECO:0000256" key="4">
    <source>
        <dbReference type="PROSITE-ProRule" id="PRU00335"/>
    </source>
</evidence>
<dbReference type="InterPro" id="IPR049445">
    <property type="entry name" value="TetR_SbtR-like_C"/>
</dbReference>
<gene>
    <name evidence="7" type="ORF">SAMN05444320_1067</name>
</gene>
<keyword evidence="1" id="KW-0805">Transcription regulation</keyword>
<keyword evidence="8" id="KW-1185">Reference proteome</keyword>
<dbReference type="InterPro" id="IPR036271">
    <property type="entry name" value="Tet_transcr_reg_TetR-rel_C_sf"/>
</dbReference>
<proteinExistence type="predicted"/>
<dbReference type="Gene3D" id="1.10.357.10">
    <property type="entry name" value="Tetracycline Repressor, domain 2"/>
    <property type="match status" value="1"/>
</dbReference>
<dbReference type="InterPro" id="IPR009057">
    <property type="entry name" value="Homeodomain-like_sf"/>
</dbReference>
<dbReference type="PROSITE" id="PS50977">
    <property type="entry name" value="HTH_TETR_2"/>
    <property type="match status" value="1"/>
</dbReference>
<dbReference type="InterPro" id="IPR001647">
    <property type="entry name" value="HTH_TetR"/>
</dbReference>
<keyword evidence="2 4" id="KW-0238">DNA-binding</keyword>
<evidence type="ECO:0000256" key="5">
    <source>
        <dbReference type="SAM" id="MobiDB-lite"/>
    </source>
</evidence>
<feature type="domain" description="HTH tetR-type" evidence="6">
    <location>
        <begin position="28"/>
        <end position="87"/>
    </location>
</feature>
<dbReference type="PRINTS" id="PR00455">
    <property type="entry name" value="HTHTETR"/>
</dbReference>
<dbReference type="RefSeq" id="WP_200797592.1">
    <property type="nucleotide sequence ID" value="NZ_FQVN01000006.1"/>
</dbReference>
<evidence type="ECO:0000256" key="2">
    <source>
        <dbReference type="ARBA" id="ARBA00023125"/>
    </source>
</evidence>
<dbReference type="EMBL" id="FQVN01000006">
    <property type="protein sequence ID" value="SHF99891.1"/>
    <property type="molecule type" value="Genomic_DNA"/>
</dbReference>
<reference evidence="7 8" key="1">
    <citation type="submission" date="2016-11" db="EMBL/GenBank/DDBJ databases">
        <authorList>
            <person name="Jaros S."/>
            <person name="Januszkiewicz K."/>
            <person name="Wedrychowicz H."/>
        </authorList>
    </citation>
    <scope>NUCLEOTIDE SEQUENCE [LARGE SCALE GENOMIC DNA]</scope>
    <source>
        <strain evidence="7 8">DSM 44523</strain>
    </source>
</reference>
<evidence type="ECO:0000259" key="6">
    <source>
        <dbReference type="PROSITE" id="PS50977"/>
    </source>
</evidence>
<dbReference type="GO" id="GO:0003700">
    <property type="term" value="F:DNA-binding transcription factor activity"/>
    <property type="evidence" value="ECO:0007669"/>
    <property type="project" value="TreeGrafter"/>
</dbReference>
<organism evidence="7 8">
    <name type="scientific">Streptoalloteichus hindustanus</name>
    <dbReference type="NCBI Taxonomy" id="2017"/>
    <lineage>
        <taxon>Bacteria</taxon>
        <taxon>Bacillati</taxon>
        <taxon>Actinomycetota</taxon>
        <taxon>Actinomycetes</taxon>
        <taxon>Pseudonocardiales</taxon>
        <taxon>Pseudonocardiaceae</taxon>
        <taxon>Streptoalloteichus</taxon>
    </lineage>
</organism>
<dbReference type="PANTHER" id="PTHR30055:SF234">
    <property type="entry name" value="HTH-TYPE TRANSCRIPTIONAL REGULATOR BETI"/>
    <property type="match status" value="1"/>
</dbReference>
<dbReference type="GO" id="GO:0000976">
    <property type="term" value="F:transcription cis-regulatory region binding"/>
    <property type="evidence" value="ECO:0007669"/>
    <property type="project" value="TreeGrafter"/>
</dbReference>
<keyword evidence="3" id="KW-0804">Transcription</keyword>
<feature type="compositionally biased region" description="Basic and acidic residues" evidence="5">
    <location>
        <begin position="16"/>
        <end position="26"/>
    </location>
</feature>
<protein>
    <submittedName>
        <fullName evidence="7">Transcriptional regulator, TetR family</fullName>
    </submittedName>
</protein>
<evidence type="ECO:0000256" key="3">
    <source>
        <dbReference type="ARBA" id="ARBA00023163"/>
    </source>
</evidence>